<dbReference type="InterPro" id="IPR015424">
    <property type="entry name" value="PyrdxlP-dep_Trfase"/>
</dbReference>
<name>A0A1Y5E8L2_COLPS</name>
<organism evidence="9 10">
    <name type="scientific">Colwellia psychrerythraea</name>
    <name type="common">Vibrio psychroerythus</name>
    <dbReference type="NCBI Taxonomy" id="28229"/>
    <lineage>
        <taxon>Bacteria</taxon>
        <taxon>Pseudomonadati</taxon>
        <taxon>Pseudomonadota</taxon>
        <taxon>Gammaproteobacteria</taxon>
        <taxon>Alteromonadales</taxon>
        <taxon>Colwelliaceae</taxon>
        <taxon>Colwellia</taxon>
    </lineage>
</organism>
<dbReference type="InterPro" id="IPR000192">
    <property type="entry name" value="Aminotrans_V_dom"/>
</dbReference>
<evidence type="ECO:0000256" key="1">
    <source>
        <dbReference type="ARBA" id="ARBA00001933"/>
    </source>
</evidence>
<evidence type="ECO:0000259" key="7">
    <source>
        <dbReference type="Pfam" id="PF00266"/>
    </source>
</evidence>
<dbReference type="NCBIfam" id="TIGR01979">
    <property type="entry name" value="sufS"/>
    <property type="match status" value="1"/>
</dbReference>
<dbReference type="CDD" id="cd06453">
    <property type="entry name" value="SufS_like"/>
    <property type="match status" value="1"/>
</dbReference>
<comment type="similarity">
    <text evidence="2">Belongs to the class-V pyridoxal-phosphate-dependent aminotransferase family. Csd subfamily.</text>
</comment>
<dbReference type="EC" id="2.8.1.7" evidence="3"/>
<comment type="cofactor">
    <cofactor evidence="1">
        <name>pyridoxal 5'-phosphate</name>
        <dbReference type="ChEBI" id="CHEBI:597326"/>
    </cofactor>
</comment>
<evidence type="ECO:0000256" key="4">
    <source>
        <dbReference type="ARBA" id="ARBA00022679"/>
    </source>
</evidence>
<dbReference type="GO" id="GO:0016829">
    <property type="term" value="F:lyase activity"/>
    <property type="evidence" value="ECO:0007669"/>
    <property type="project" value="UniProtKB-KW"/>
</dbReference>
<evidence type="ECO:0000256" key="6">
    <source>
        <dbReference type="ARBA" id="ARBA00050776"/>
    </source>
</evidence>
<dbReference type="GO" id="GO:0006534">
    <property type="term" value="P:cysteine metabolic process"/>
    <property type="evidence" value="ECO:0007669"/>
    <property type="project" value="InterPro"/>
</dbReference>
<evidence type="ECO:0000313" key="9">
    <source>
        <dbReference type="EMBL" id="OUR77604.1"/>
    </source>
</evidence>
<protein>
    <recommendedName>
        <fullName evidence="3">cysteine desulfurase</fullName>
        <ecNumber evidence="3">2.8.1.7</ecNumber>
    </recommendedName>
</protein>
<dbReference type="Gene3D" id="3.40.640.10">
    <property type="entry name" value="Type I PLP-dependent aspartate aminotransferase-like (Major domain)"/>
    <property type="match status" value="1"/>
</dbReference>
<proteinExistence type="inferred from homology"/>
<dbReference type="Gene3D" id="3.90.1010.10">
    <property type="match status" value="1"/>
</dbReference>
<dbReference type="Gene3D" id="3.90.1150.10">
    <property type="entry name" value="Aspartate Aminotransferase, domain 1"/>
    <property type="match status" value="1"/>
</dbReference>
<evidence type="ECO:0000256" key="2">
    <source>
        <dbReference type="ARBA" id="ARBA00010447"/>
    </source>
</evidence>
<dbReference type="PANTHER" id="PTHR43586">
    <property type="entry name" value="CYSTEINE DESULFURASE"/>
    <property type="match status" value="1"/>
</dbReference>
<keyword evidence="5" id="KW-0663">Pyridoxal phosphate</keyword>
<feature type="domain" description="Fe-S metabolism associated" evidence="8">
    <location>
        <begin position="446"/>
        <end position="564"/>
    </location>
</feature>
<sequence>MNIFSPNLFRQQFPLIESHDQSLIEKDDLMPSLIYFDNAATTQKPKQVIDSNQNYYRNFNANVHRASHKLSSKATFAFEKARSLVQGFIGAKSVKEIIWTKGATESINVVVQSLARNTLLSGDEIVLCVSEHHANIVPWQIVAEQTGALIKVIPITEYGYIDVDEIDNIISDKTKFVACAHISNVLGRINPIEQVIAKAKSVGAISVIDGTQAVAHFSVNVQSLDCDFYVFSAHKMYGPTGIGVLYGKKKLLESMSPYQGGGEMIKTVSFTQGTTFNSLPFKFEAGTPNIAGVIAFAESIKFLGPLLTDVSNSYGLFEQKLVNYCYQALAQITQVKFIVGGIPDIGVIAFTLTGHHNHDIAVSLDTHGIAIRSGHHCAMPLMAHLKIDGCLRVSLAAYNTVAEIDYFIDSLKSILLEGSLEQSNEQVKEEVLYDSSLNEMDDIIAVFTRTKGWDSRHREIMLLGKKLPRLDKTLRNDNTLIAGCESLAWLKTECSIQGVYSFTADSDAKIIRGLLVIVLAAFNNQTAQQIHQFNINDYFAKLGLMQHLSPSRGNGVLAIVEKIKIMAQ</sequence>
<accession>A0A1Y5E8L2</accession>
<dbReference type="Pfam" id="PF02657">
    <property type="entry name" value="SufE"/>
    <property type="match status" value="1"/>
</dbReference>
<dbReference type="SUPFAM" id="SSF82649">
    <property type="entry name" value="SufE/NifU"/>
    <property type="match status" value="1"/>
</dbReference>
<comment type="catalytic activity">
    <reaction evidence="6">
        <text>(sulfur carrier)-H + L-cysteine = (sulfur carrier)-SH + L-alanine</text>
        <dbReference type="Rhea" id="RHEA:43892"/>
        <dbReference type="Rhea" id="RHEA-COMP:14737"/>
        <dbReference type="Rhea" id="RHEA-COMP:14739"/>
        <dbReference type="ChEBI" id="CHEBI:29917"/>
        <dbReference type="ChEBI" id="CHEBI:35235"/>
        <dbReference type="ChEBI" id="CHEBI:57972"/>
        <dbReference type="ChEBI" id="CHEBI:64428"/>
        <dbReference type="EC" id="2.8.1.7"/>
    </reaction>
</comment>
<gene>
    <name evidence="9" type="ORF">A9Q75_15005</name>
</gene>
<dbReference type="GO" id="GO:0030170">
    <property type="term" value="F:pyridoxal phosphate binding"/>
    <property type="evidence" value="ECO:0007669"/>
    <property type="project" value="InterPro"/>
</dbReference>
<feature type="domain" description="Aminotransferase class V" evidence="7">
    <location>
        <begin position="34"/>
        <end position="407"/>
    </location>
</feature>
<dbReference type="InterPro" id="IPR015422">
    <property type="entry name" value="PyrdxlP-dep_Trfase_small"/>
</dbReference>
<dbReference type="Pfam" id="PF00266">
    <property type="entry name" value="Aminotran_5"/>
    <property type="match status" value="1"/>
</dbReference>
<reference evidence="10" key="1">
    <citation type="journal article" date="2017" name="Proc. Natl. Acad. Sci. U.S.A.">
        <title>Simulation of Deepwater Horizon oil plume reveals substrate specialization within a complex community of hydrocarbon degraders.</title>
        <authorList>
            <person name="Hu P."/>
            <person name="Dubinsky E.A."/>
            <person name="Probst A.J."/>
            <person name="Wang J."/>
            <person name="Sieber C.M.K."/>
            <person name="Tom L.M."/>
            <person name="Gardinali P."/>
            <person name="Banfield J.F."/>
            <person name="Atlas R.M."/>
            <person name="Andersen G.L."/>
        </authorList>
    </citation>
    <scope>NUCLEOTIDE SEQUENCE [LARGE SCALE GENOMIC DNA]</scope>
</reference>
<dbReference type="EMBL" id="MAAF01000086">
    <property type="protein sequence ID" value="OUR77604.1"/>
    <property type="molecule type" value="Genomic_DNA"/>
</dbReference>
<evidence type="ECO:0000256" key="3">
    <source>
        <dbReference type="ARBA" id="ARBA00012239"/>
    </source>
</evidence>
<evidence type="ECO:0000313" key="10">
    <source>
        <dbReference type="Proteomes" id="UP000243053"/>
    </source>
</evidence>
<dbReference type="InterPro" id="IPR003808">
    <property type="entry name" value="Fe-S_metab-assoc_dom"/>
</dbReference>
<dbReference type="SUPFAM" id="SSF53383">
    <property type="entry name" value="PLP-dependent transferases"/>
    <property type="match status" value="1"/>
</dbReference>
<dbReference type="PANTHER" id="PTHR43586:SF8">
    <property type="entry name" value="CYSTEINE DESULFURASE 1, CHLOROPLASTIC"/>
    <property type="match status" value="1"/>
</dbReference>
<dbReference type="InterPro" id="IPR010970">
    <property type="entry name" value="Cys_dSase_SufS"/>
</dbReference>
<dbReference type="InterPro" id="IPR020578">
    <property type="entry name" value="Aminotrans_V_PyrdxlP_BS"/>
</dbReference>
<evidence type="ECO:0000259" key="8">
    <source>
        <dbReference type="Pfam" id="PF02657"/>
    </source>
</evidence>
<comment type="caution">
    <text evidence="9">The sequence shown here is derived from an EMBL/GenBank/DDBJ whole genome shotgun (WGS) entry which is preliminary data.</text>
</comment>
<keyword evidence="4" id="KW-0808">Transferase</keyword>
<dbReference type="AlphaFoldDB" id="A0A1Y5E8L2"/>
<dbReference type="GO" id="GO:0031071">
    <property type="term" value="F:cysteine desulfurase activity"/>
    <property type="evidence" value="ECO:0007669"/>
    <property type="project" value="UniProtKB-EC"/>
</dbReference>
<dbReference type="PROSITE" id="PS00595">
    <property type="entry name" value="AA_TRANSFER_CLASS_5"/>
    <property type="match status" value="1"/>
</dbReference>
<dbReference type="Proteomes" id="UP000243053">
    <property type="component" value="Unassembled WGS sequence"/>
</dbReference>
<evidence type="ECO:0000256" key="5">
    <source>
        <dbReference type="ARBA" id="ARBA00022898"/>
    </source>
</evidence>
<keyword evidence="9" id="KW-0456">Lyase</keyword>
<dbReference type="InterPro" id="IPR015421">
    <property type="entry name" value="PyrdxlP-dep_Trfase_major"/>
</dbReference>